<sequence length="141" mass="15651">MCESLPEIDPKDVTCCLGVINLIFGMVATLFWFSFIVLYIFRLDLKELEGGKVPSIITLQGLVILILCFQVCGILSGALLLVGIQRENPLLLVLGRIFGFVFAIANFFVGYIIIYGLLSIYIIRYKRILDGTAPILACTNI</sequence>
<keyword evidence="1" id="KW-0472">Membrane</keyword>
<dbReference type="KEGG" id="dan:26514120"/>
<evidence type="ECO:0000313" key="2">
    <source>
        <dbReference type="EMBL" id="KPU73207.1"/>
    </source>
</evidence>
<proteinExistence type="predicted"/>
<protein>
    <submittedName>
        <fullName evidence="2">Uncharacterized protein</fullName>
    </submittedName>
</protein>
<reference evidence="2 3" key="1">
    <citation type="journal article" date="2007" name="Nature">
        <title>Evolution of genes and genomes on the Drosophila phylogeny.</title>
        <authorList>
            <consortium name="Drosophila 12 Genomes Consortium"/>
            <person name="Clark A.G."/>
            <person name="Eisen M.B."/>
            <person name="Smith D.R."/>
            <person name="Bergman C.M."/>
            <person name="Oliver B."/>
            <person name="Markow T.A."/>
            <person name="Kaufman T.C."/>
            <person name="Kellis M."/>
            <person name="Gelbart W."/>
            <person name="Iyer V.N."/>
            <person name="Pollard D.A."/>
            <person name="Sackton T.B."/>
            <person name="Larracuente A.M."/>
            <person name="Singh N.D."/>
            <person name="Abad J.P."/>
            <person name="Abt D.N."/>
            <person name="Adryan B."/>
            <person name="Aguade M."/>
            <person name="Akashi H."/>
            <person name="Anderson W.W."/>
            <person name="Aquadro C.F."/>
            <person name="Ardell D.H."/>
            <person name="Arguello R."/>
            <person name="Artieri C.G."/>
            <person name="Barbash D.A."/>
            <person name="Barker D."/>
            <person name="Barsanti P."/>
            <person name="Batterham P."/>
            <person name="Batzoglou S."/>
            <person name="Begun D."/>
            <person name="Bhutkar A."/>
            <person name="Blanco E."/>
            <person name="Bosak S.A."/>
            <person name="Bradley R.K."/>
            <person name="Brand A.D."/>
            <person name="Brent M.R."/>
            <person name="Brooks A.N."/>
            <person name="Brown R.H."/>
            <person name="Butlin R.K."/>
            <person name="Caggese C."/>
            <person name="Calvi B.R."/>
            <person name="Bernardo de Carvalho A."/>
            <person name="Caspi A."/>
            <person name="Castrezana S."/>
            <person name="Celniker S.E."/>
            <person name="Chang J.L."/>
            <person name="Chapple C."/>
            <person name="Chatterji S."/>
            <person name="Chinwalla A."/>
            <person name="Civetta A."/>
            <person name="Clifton S.W."/>
            <person name="Comeron J.M."/>
            <person name="Costello J.C."/>
            <person name="Coyne J.A."/>
            <person name="Daub J."/>
            <person name="David R.G."/>
            <person name="Delcher A.L."/>
            <person name="Delehaunty K."/>
            <person name="Do C.B."/>
            <person name="Ebling H."/>
            <person name="Edwards K."/>
            <person name="Eickbush T."/>
            <person name="Evans J.D."/>
            <person name="Filipski A."/>
            <person name="Findeiss S."/>
            <person name="Freyhult E."/>
            <person name="Fulton L."/>
            <person name="Fulton R."/>
            <person name="Garcia A.C."/>
            <person name="Gardiner A."/>
            <person name="Garfield D.A."/>
            <person name="Garvin B.E."/>
            <person name="Gibson G."/>
            <person name="Gilbert D."/>
            <person name="Gnerre S."/>
            <person name="Godfrey J."/>
            <person name="Good R."/>
            <person name="Gotea V."/>
            <person name="Gravely B."/>
            <person name="Greenberg A.J."/>
            <person name="Griffiths-Jones S."/>
            <person name="Gross S."/>
            <person name="Guigo R."/>
            <person name="Gustafson E.A."/>
            <person name="Haerty W."/>
            <person name="Hahn M.W."/>
            <person name="Halligan D.L."/>
            <person name="Halpern A.L."/>
            <person name="Halter G.M."/>
            <person name="Han M.V."/>
            <person name="Heger A."/>
            <person name="Hillier L."/>
            <person name="Hinrichs A.S."/>
            <person name="Holmes I."/>
            <person name="Hoskins R.A."/>
            <person name="Hubisz M.J."/>
            <person name="Hultmark D."/>
            <person name="Huntley M.A."/>
            <person name="Jaffe D.B."/>
            <person name="Jagadeeshan S."/>
            <person name="Jeck W.R."/>
            <person name="Johnson J."/>
            <person name="Jones C.D."/>
            <person name="Jordan W.C."/>
            <person name="Karpen G.H."/>
            <person name="Kataoka E."/>
            <person name="Keightley P.D."/>
            <person name="Kheradpour P."/>
            <person name="Kirkness E.F."/>
            <person name="Koerich L.B."/>
            <person name="Kristiansen K."/>
            <person name="Kudrna D."/>
            <person name="Kulathinal R.J."/>
            <person name="Kumar S."/>
            <person name="Kwok R."/>
            <person name="Lander E."/>
            <person name="Langley C.H."/>
            <person name="Lapoint R."/>
            <person name="Lazzaro B.P."/>
            <person name="Lee S.J."/>
            <person name="Levesque L."/>
            <person name="Li R."/>
            <person name="Lin C.F."/>
            <person name="Lin M.F."/>
            <person name="Lindblad-Toh K."/>
            <person name="Llopart A."/>
            <person name="Long M."/>
            <person name="Low L."/>
            <person name="Lozovsky E."/>
            <person name="Lu J."/>
            <person name="Luo M."/>
            <person name="Machado C.A."/>
            <person name="Makalowski W."/>
            <person name="Marzo M."/>
            <person name="Matsuda M."/>
            <person name="Matzkin L."/>
            <person name="McAllister B."/>
            <person name="McBride C.S."/>
            <person name="McKernan B."/>
            <person name="McKernan K."/>
            <person name="Mendez-Lago M."/>
            <person name="Minx P."/>
            <person name="Mollenhauer M.U."/>
            <person name="Montooth K."/>
            <person name="Mount S.M."/>
            <person name="Mu X."/>
            <person name="Myers E."/>
            <person name="Negre B."/>
            <person name="Newfeld S."/>
            <person name="Nielsen R."/>
            <person name="Noor M.A."/>
            <person name="O'Grady P."/>
            <person name="Pachter L."/>
            <person name="Papaceit M."/>
            <person name="Parisi M.J."/>
            <person name="Parisi M."/>
            <person name="Parts L."/>
            <person name="Pedersen J.S."/>
            <person name="Pesole G."/>
            <person name="Phillippy A.M."/>
            <person name="Ponting C.P."/>
            <person name="Pop M."/>
            <person name="Porcelli D."/>
            <person name="Powell J.R."/>
            <person name="Prohaska S."/>
            <person name="Pruitt K."/>
            <person name="Puig M."/>
            <person name="Quesneville H."/>
            <person name="Ram K.R."/>
            <person name="Rand D."/>
            <person name="Rasmussen M.D."/>
            <person name="Reed L.K."/>
            <person name="Reenan R."/>
            <person name="Reily A."/>
            <person name="Remington K.A."/>
            <person name="Rieger T.T."/>
            <person name="Ritchie M.G."/>
            <person name="Robin C."/>
            <person name="Rogers Y.H."/>
            <person name="Rohde C."/>
            <person name="Rozas J."/>
            <person name="Rubenfield M.J."/>
            <person name="Ruiz A."/>
            <person name="Russo S."/>
            <person name="Salzberg S.L."/>
            <person name="Sanchez-Gracia A."/>
            <person name="Saranga D.J."/>
            <person name="Sato H."/>
            <person name="Schaeffer S.W."/>
            <person name="Schatz M.C."/>
            <person name="Schlenke T."/>
            <person name="Schwartz R."/>
            <person name="Segarra C."/>
            <person name="Singh R.S."/>
            <person name="Sirot L."/>
            <person name="Sirota M."/>
            <person name="Sisneros N.B."/>
            <person name="Smith C.D."/>
            <person name="Smith T.F."/>
            <person name="Spieth J."/>
            <person name="Stage D.E."/>
            <person name="Stark A."/>
            <person name="Stephan W."/>
            <person name="Strausberg R.L."/>
            <person name="Strempel S."/>
            <person name="Sturgill D."/>
            <person name="Sutton G."/>
            <person name="Sutton G.G."/>
            <person name="Tao W."/>
            <person name="Teichmann S."/>
            <person name="Tobari Y.N."/>
            <person name="Tomimura Y."/>
            <person name="Tsolas J.M."/>
            <person name="Valente V.L."/>
            <person name="Venter E."/>
            <person name="Venter J.C."/>
            <person name="Vicario S."/>
            <person name="Vieira F.G."/>
            <person name="Vilella A.J."/>
            <person name="Villasante A."/>
            <person name="Walenz B."/>
            <person name="Wang J."/>
            <person name="Wasserman M."/>
            <person name="Watts T."/>
            <person name="Wilson D."/>
            <person name="Wilson R.K."/>
            <person name="Wing R.A."/>
            <person name="Wolfner M.F."/>
            <person name="Wong A."/>
            <person name="Wong G.K."/>
            <person name="Wu C.I."/>
            <person name="Wu G."/>
            <person name="Yamamoto D."/>
            <person name="Yang H.P."/>
            <person name="Yang S.P."/>
            <person name="Yorke J.A."/>
            <person name="Yoshida K."/>
            <person name="Zdobnov E."/>
            <person name="Zhang P."/>
            <person name="Zhang Y."/>
            <person name="Zimin A.V."/>
            <person name="Baldwin J."/>
            <person name="Abdouelleil A."/>
            <person name="Abdulkadir J."/>
            <person name="Abebe A."/>
            <person name="Abera B."/>
            <person name="Abreu J."/>
            <person name="Acer S.C."/>
            <person name="Aftuck L."/>
            <person name="Alexander A."/>
            <person name="An P."/>
            <person name="Anderson E."/>
            <person name="Anderson S."/>
            <person name="Arachi H."/>
            <person name="Azer M."/>
            <person name="Bachantsang P."/>
            <person name="Barry A."/>
            <person name="Bayul T."/>
            <person name="Berlin A."/>
            <person name="Bessette D."/>
            <person name="Bloom T."/>
            <person name="Blye J."/>
            <person name="Boguslavskiy L."/>
            <person name="Bonnet C."/>
            <person name="Boukhgalter B."/>
            <person name="Bourzgui I."/>
            <person name="Brown A."/>
            <person name="Cahill P."/>
            <person name="Channer S."/>
            <person name="Cheshatsang Y."/>
            <person name="Chuda L."/>
            <person name="Citroen M."/>
            <person name="Collymore A."/>
            <person name="Cooke P."/>
            <person name="Costello M."/>
            <person name="D'Aco K."/>
            <person name="Daza R."/>
            <person name="De Haan G."/>
            <person name="DeGray S."/>
            <person name="DeMaso C."/>
            <person name="Dhargay N."/>
            <person name="Dooley K."/>
            <person name="Dooley E."/>
            <person name="Doricent M."/>
            <person name="Dorje P."/>
            <person name="Dorjee K."/>
            <person name="Dupes A."/>
            <person name="Elong R."/>
            <person name="Falk J."/>
            <person name="Farina A."/>
            <person name="Faro S."/>
            <person name="Ferguson D."/>
            <person name="Fisher S."/>
            <person name="Foley C.D."/>
            <person name="Franke A."/>
            <person name="Friedrich D."/>
            <person name="Gadbois L."/>
            <person name="Gearin G."/>
            <person name="Gearin C.R."/>
            <person name="Giannoukos G."/>
            <person name="Goode T."/>
            <person name="Graham J."/>
            <person name="Grandbois E."/>
            <person name="Grewal S."/>
            <person name="Gyaltsen K."/>
            <person name="Hafez N."/>
            <person name="Hagos B."/>
            <person name="Hall J."/>
            <person name="Henson C."/>
            <person name="Hollinger A."/>
            <person name="Honan T."/>
            <person name="Huard M.D."/>
            <person name="Hughes L."/>
            <person name="Hurhula B."/>
            <person name="Husby M.E."/>
            <person name="Kamat A."/>
            <person name="Kanga B."/>
            <person name="Kashin S."/>
            <person name="Khazanovich D."/>
            <person name="Kisner P."/>
            <person name="Lance K."/>
            <person name="Lara M."/>
            <person name="Lee W."/>
            <person name="Lennon N."/>
            <person name="Letendre F."/>
            <person name="LeVine R."/>
            <person name="Lipovsky A."/>
            <person name="Liu X."/>
            <person name="Liu J."/>
            <person name="Liu S."/>
            <person name="Lokyitsang T."/>
            <person name="Lokyitsang Y."/>
            <person name="Lubonja R."/>
            <person name="Lui A."/>
            <person name="MacDonald P."/>
            <person name="Magnisalis V."/>
            <person name="Maru K."/>
            <person name="Matthews C."/>
            <person name="McCusker W."/>
            <person name="McDonough S."/>
            <person name="Mehta T."/>
            <person name="Meldrim J."/>
            <person name="Meneus L."/>
            <person name="Mihai O."/>
            <person name="Mihalev A."/>
            <person name="Mihova T."/>
            <person name="Mittelman R."/>
            <person name="Mlenga V."/>
            <person name="Montmayeur A."/>
            <person name="Mulrain L."/>
            <person name="Navidi A."/>
            <person name="Naylor J."/>
            <person name="Negash T."/>
            <person name="Nguyen T."/>
            <person name="Nguyen N."/>
            <person name="Nicol R."/>
            <person name="Norbu C."/>
            <person name="Norbu N."/>
            <person name="Novod N."/>
            <person name="O'Neill B."/>
            <person name="Osman S."/>
            <person name="Markiewicz E."/>
            <person name="Oyono O.L."/>
            <person name="Patti C."/>
            <person name="Phunkhang P."/>
            <person name="Pierre F."/>
            <person name="Priest M."/>
            <person name="Raghuraman S."/>
            <person name="Rege F."/>
            <person name="Reyes R."/>
            <person name="Rise C."/>
            <person name="Rogov P."/>
            <person name="Ross K."/>
            <person name="Ryan E."/>
            <person name="Settipalli S."/>
            <person name="Shea T."/>
            <person name="Sherpa N."/>
            <person name="Shi L."/>
            <person name="Shih D."/>
            <person name="Sparrow T."/>
            <person name="Spaulding J."/>
            <person name="Stalker J."/>
            <person name="Stange-Thomann N."/>
            <person name="Stavropoulos S."/>
            <person name="Stone C."/>
            <person name="Strader C."/>
            <person name="Tesfaye S."/>
            <person name="Thomson T."/>
            <person name="Thoulutsang Y."/>
            <person name="Thoulutsang D."/>
            <person name="Topham K."/>
            <person name="Topping I."/>
            <person name="Tsamla T."/>
            <person name="Vassiliev H."/>
            <person name="Vo A."/>
            <person name="Wangchuk T."/>
            <person name="Wangdi T."/>
            <person name="Weiand M."/>
            <person name="Wilkinson J."/>
            <person name="Wilson A."/>
            <person name="Yadav S."/>
            <person name="Young G."/>
            <person name="Yu Q."/>
            <person name="Zembek L."/>
            <person name="Zhong D."/>
            <person name="Zimmer A."/>
            <person name="Zwirko Z."/>
            <person name="Jaffe D.B."/>
            <person name="Alvarez P."/>
            <person name="Brockman W."/>
            <person name="Butler J."/>
            <person name="Chin C."/>
            <person name="Gnerre S."/>
            <person name="Grabherr M."/>
            <person name="Kleber M."/>
            <person name="Mauceli E."/>
            <person name="MacCallum I."/>
        </authorList>
    </citation>
    <scope>NUCLEOTIDE SEQUENCE [LARGE SCALE GENOMIC DNA]</scope>
    <source>
        <strain evidence="3">Tucson 14024-0371.13</strain>
    </source>
</reference>
<gene>
    <name evidence="2" type="primary">Dana\GF27753</name>
    <name evidence="2" type="ORF">GF27753</name>
</gene>
<dbReference type="AlphaFoldDB" id="A0A0P8XV48"/>
<feature type="transmembrane region" description="Helical" evidence="1">
    <location>
        <begin position="20"/>
        <end position="41"/>
    </location>
</feature>
<dbReference type="InParanoid" id="A0A0P8XV48"/>
<dbReference type="Proteomes" id="UP000007801">
    <property type="component" value="Unassembled WGS sequence"/>
</dbReference>
<dbReference type="GeneID" id="26514120"/>
<organism evidence="2 3">
    <name type="scientific">Drosophila ananassae</name>
    <name type="common">Fruit fly</name>
    <dbReference type="NCBI Taxonomy" id="7217"/>
    <lineage>
        <taxon>Eukaryota</taxon>
        <taxon>Metazoa</taxon>
        <taxon>Ecdysozoa</taxon>
        <taxon>Arthropoda</taxon>
        <taxon>Hexapoda</taxon>
        <taxon>Insecta</taxon>
        <taxon>Pterygota</taxon>
        <taxon>Neoptera</taxon>
        <taxon>Endopterygota</taxon>
        <taxon>Diptera</taxon>
        <taxon>Brachycera</taxon>
        <taxon>Muscomorpha</taxon>
        <taxon>Ephydroidea</taxon>
        <taxon>Drosophilidae</taxon>
        <taxon>Drosophila</taxon>
        <taxon>Sophophora</taxon>
    </lineage>
</organism>
<feature type="transmembrane region" description="Helical" evidence="1">
    <location>
        <begin position="97"/>
        <end position="118"/>
    </location>
</feature>
<accession>A0A0P8XV48</accession>
<name>A0A0P8XV48_DROAN</name>
<dbReference type="EMBL" id="CH902620">
    <property type="protein sequence ID" value="KPU73207.1"/>
    <property type="molecule type" value="Genomic_DNA"/>
</dbReference>
<feature type="transmembrane region" description="Helical" evidence="1">
    <location>
        <begin position="62"/>
        <end position="85"/>
    </location>
</feature>
<evidence type="ECO:0000256" key="1">
    <source>
        <dbReference type="SAM" id="Phobius"/>
    </source>
</evidence>
<keyword evidence="3" id="KW-1185">Reference proteome</keyword>
<keyword evidence="1" id="KW-1133">Transmembrane helix</keyword>
<keyword evidence="1" id="KW-0812">Transmembrane</keyword>
<evidence type="ECO:0000313" key="3">
    <source>
        <dbReference type="Proteomes" id="UP000007801"/>
    </source>
</evidence>